<evidence type="ECO:0000313" key="2">
    <source>
        <dbReference type="Proteomes" id="UP001237592"/>
    </source>
</evidence>
<dbReference type="InterPro" id="IPR010667">
    <property type="entry name" value="Phage_T4_Gp19"/>
</dbReference>
<name>A0ABU0Y2E1_9BURK</name>
<gene>
    <name evidence="1" type="ORF">RB624_28515</name>
</gene>
<dbReference type="Proteomes" id="UP001237592">
    <property type="component" value="Unassembled WGS sequence"/>
</dbReference>
<sequence>MVVGVNAVMGAAQRQLGLRIDPFKAYNFFVEVEGILVGGFMSVEGLESKTEVRTVRQGGVNDIEYKLPGQVTCSDLVLKAGITALDPMWLWYQSTLSGAIRRRNGSIYLLDDRGLPSVWWDFYNAWPVQWQGPSLDAGGSLVACQSFTLAHEGIRKSLASSVYSAAAGIL</sequence>
<keyword evidence="2" id="KW-1185">Reference proteome</keyword>
<comment type="caution">
    <text evidence="1">The sequence shown here is derived from an EMBL/GenBank/DDBJ whole genome shotgun (WGS) entry which is preliminary data.</text>
</comment>
<dbReference type="PANTHER" id="PTHR38009">
    <property type="entry name" value="CONSERVED HYPOTHETICAL PHAGE TAIL PROTEIN"/>
    <property type="match status" value="1"/>
</dbReference>
<dbReference type="RefSeq" id="WP_034777736.1">
    <property type="nucleotide sequence ID" value="NZ_CP049828.1"/>
</dbReference>
<accession>A0ABU0Y2E1</accession>
<dbReference type="EMBL" id="JAVFKP010000018">
    <property type="protein sequence ID" value="MDQ4629843.1"/>
    <property type="molecule type" value="Genomic_DNA"/>
</dbReference>
<dbReference type="PANTHER" id="PTHR38009:SF1">
    <property type="entry name" value="CONSERVED HYPOTHETICAL PHAGE TAIL PROTEIN"/>
    <property type="match status" value="1"/>
</dbReference>
<dbReference type="InterPro" id="IPR011747">
    <property type="entry name" value="CHP02241"/>
</dbReference>
<reference evidence="1 2" key="1">
    <citation type="submission" date="2023-08" db="EMBL/GenBank/DDBJ databases">
        <title>Draft genome sequence of Janthinobacterium lividum.</title>
        <authorList>
            <person name="Chun B.H."/>
            <person name="Lee Y."/>
        </authorList>
    </citation>
    <scope>NUCLEOTIDE SEQUENCE [LARGE SCALE GENOMIC DNA]</scope>
    <source>
        <strain evidence="1 2">AMJK</strain>
    </source>
</reference>
<organism evidence="1 2">
    <name type="scientific">Janthinobacterium lividum</name>
    <dbReference type="NCBI Taxonomy" id="29581"/>
    <lineage>
        <taxon>Bacteria</taxon>
        <taxon>Pseudomonadati</taxon>
        <taxon>Pseudomonadota</taxon>
        <taxon>Betaproteobacteria</taxon>
        <taxon>Burkholderiales</taxon>
        <taxon>Oxalobacteraceae</taxon>
        <taxon>Janthinobacterium</taxon>
    </lineage>
</organism>
<dbReference type="Pfam" id="PF06841">
    <property type="entry name" value="Phage_T4_gp19"/>
    <property type="match status" value="1"/>
</dbReference>
<dbReference type="NCBIfam" id="TIGR02241">
    <property type="entry name" value="conserved hypothetical phage tail region protein"/>
    <property type="match status" value="1"/>
</dbReference>
<protein>
    <submittedName>
        <fullName evidence="1">Phage tail protein</fullName>
    </submittedName>
</protein>
<evidence type="ECO:0000313" key="1">
    <source>
        <dbReference type="EMBL" id="MDQ4629843.1"/>
    </source>
</evidence>
<proteinExistence type="predicted"/>